<keyword evidence="1" id="KW-1133">Transmembrane helix</keyword>
<evidence type="ECO:0000256" key="1">
    <source>
        <dbReference type="SAM" id="Phobius"/>
    </source>
</evidence>
<protein>
    <submittedName>
        <fullName evidence="3">Uncharacterized protein</fullName>
    </submittedName>
</protein>
<dbReference type="EMBL" id="AGUD01000003">
    <property type="protein sequence ID" value="EHN13056.1"/>
    <property type="molecule type" value="Genomic_DNA"/>
</dbReference>
<keyword evidence="1" id="KW-0472">Membrane</keyword>
<dbReference type="Proteomes" id="UP000005143">
    <property type="component" value="Unassembled WGS sequence"/>
</dbReference>
<proteinExistence type="predicted"/>
<sequence length="72" mass="7067">MTAGTLAATGLVPAMASAQSTPPTVDYGDVTEGINGQITAALPVALTVVGVVTGILIGIGFMRKLGVAKKPS</sequence>
<keyword evidence="4" id="KW-1185">Reference proteome</keyword>
<name>H0DZV2_9ACTN</name>
<dbReference type="AlphaFoldDB" id="H0DZV2"/>
<keyword evidence="1" id="KW-0812">Transmembrane</keyword>
<keyword evidence="2" id="KW-0732">Signal</keyword>
<accession>H0DZV2</accession>
<evidence type="ECO:0000313" key="4">
    <source>
        <dbReference type="Proteomes" id="UP000005143"/>
    </source>
</evidence>
<gene>
    <name evidence="3" type="ORF">PAI11_00570</name>
</gene>
<organism evidence="3 4">
    <name type="scientific">Patulibacter medicamentivorans</name>
    <dbReference type="NCBI Taxonomy" id="1097667"/>
    <lineage>
        <taxon>Bacteria</taxon>
        <taxon>Bacillati</taxon>
        <taxon>Actinomycetota</taxon>
        <taxon>Thermoleophilia</taxon>
        <taxon>Solirubrobacterales</taxon>
        <taxon>Patulibacteraceae</taxon>
        <taxon>Patulibacter</taxon>
    </lineage>
</organism>
<evidence type="ECO:0000256" key="2">
    <source>
        <dbReference type="SAM" id="SignalP"/>
    </source>
</evidence>
<comment type="caution">
    <text evidence="3">The sequence shown here is derived from an EMBL/GenBank/DDBJ whole genome shotgun (WGS) entry which is preliminary data.</text>
</comment>
<evidence type="ECO:0000313" key="3">
    <source>
        <dbReference type="EMBL" id="EHN13056.1"/>
    </source>
</evidence>
<feature type="chain" id="PRO_5039570517" evidence="2">
    <location>
        <begin position="19"/>
        <end position="72"/>
    </location>
</feature>
<feature type="signal peptide" evidence="2">
    <location>
        <begin position="1"/>
        <end position="18"/>
    </location>
</feature>
<feature type="transmembrane region" description="Helical" evidence="1">
    <location>
        <begin position="42"/>
        <end position="62"/>
    </location>
</feature>
<reference evidence="3 4" key="1">
    <citation type="journal article" date="2013" name="Biodegradation">
        <title>Quantitative proteomic analysis of ibuprofen-degrading Patulibacter sp. strain I11.</title>
        <authorList>
            <person name="Almeida B."/>
            <person name="Kjeldal H."/>
            <person name="Lolas I."/>
            <person name="Knudsen A.D."/>
            <person name="Carvalho G."/>
            <person name="Nielsen K.L."/>
            <person name="Barreto Crespo M.T."/>
            <person name="Stensballe A."/>
            <person name="Nielsen J.L."/>
        </authorList>
    </citation>
    <scope>NUCLEOTIDE SEQUENCE [LARGE SCALE GENOMIC DNA]</scope>
    <source>
        <strain evidence="3 4">I11</strain>
    </source>
</reference>